<keyword evidence="2" id="KW-0732">Signal</keyword>
<reference evidence="3" key="1">
    <citation type="journal article" date="2014" name="Int. J. Syst. Evol. Microbiol.">
        <title>Complete genome sequence of Corynebacterium casei LMG S-19264T (=DSM 44701T), isolated from a smear-ripened cheese.</title>
        <authorList>
            <consortium name="US DOE Joint Genome Institute (JGI-PGF)"/>
            <person name="Walter F."/>
            <person name="Albersmeier A."/>
            <person name="Kalinowski J."/>
            <person name="Ruckert C."/>
        </authorList>
    </citation>
    <scope>NUCLEOTIDE SEQUENCE</scope>
    <source>
        <strain evidence="3">CGMCC 1.15493</strain>
    </source>
</reference>
<gene>
    <name evidence="3" type="ORF">GCM10011335_24980</name>
</gene>
<reference evidence="3" key="2">
    <citation type="submission" date="2020-09" db="EMBL/GenBank/DDBJ databases">
        <authorList>
            <person name="Sun Q."/>
            <person name="Zhou Y."/>
        </authorList>
    </citation>
    <scope>NUCLEOTIDE SEQUENCE</scope>
    <source>
        <strain evidence="3">CGMCC 1.15493</strain>
    </source>
</reference>
<protein>
    <recommendedName>
        <fullName evidence="5">Tetratricopeptide repeat protein</fullName>
    </recommendedName>
</protein>
<accession>A0A917DB27</accession>
<evidence type="ECO:0000313" key="3">
    <source>
        <dbReference type="EMBL" id="GGD21044.1"/>
    </source>
</evidence>
<sequence>MRMLLVLAIALSSAVFAFAGEGRESVARLFLAAGMPAVAAHLSHVPAFAGYAFLQAGDYARAAEVLKDQQDPISTYNRGEALARVGDVGAALESYDRTLGSHHVTRTLVADAGANRQLLLALTSLELQGGGHAKTNAAAFGEKDRSSGDPNDSGSETATSGAGRAGDKESDSQAKAPGGSRVARLGKSREGDGSGVGDARGSAGDAGGAGRSGGQASAAVITMAEMQRNVQKRATERSVPATKQWLKTLTDDPGAFLKLQLVAEMERRKREGLALDPLADTW</sequence>
<dbReference type="SUPFAM" id="SSF48452">
    <property type="entry name" value="TPR-like"/>
    <property type="match status" value="1"/>
</dbReference>
<dbReference type="AlphaFoldDB" id="A0A917DB27"/>
<name>A0A917DB27_9HYPH</name>
<evidence type="ECO:0000256" key="1">
    <source>
        <dbReference type="SAM" id="MobiDB-lite"/>
    </source>
</evidence>
<comment type="caution">
    <text evidence="3">The sequence shown here is derived from an EMBL/GenBank/DDBJ whole genome shotgun (WGS) entry which is preliminary data.</text>
</comment>
<dbReference type="RefSeq" id="WP_188851024.1">
    <property type="nucleotide sequence ID" value="NZ_BMJJ01000005.1"/>
</dbReference>
<organism evidence="3 4">
    <name type="scientific">Aureimonas glaciei</name>
    <dbReference type="NCBI Taxonomy" id="1776957"/>
    <lineage>
        <taxon>Bacteria</taxon>
        <taxon>Pseudomonadati</taxon>
        <taxon>Pseudomonadota</taxon>
        <taxon>Alphaproteobacteria</taxon>
        <taxon>Hyphomicrobiales</taxon>
        <taxon>Aurantimonadaceae</taxon>
        <taxon>Aureimonas</taxon>
    </lineage>
</organism>
<dbReference type="EMBL" id="BMJJ01000005">
    <property type="protein sequence ID" value="GGD21044.1"/>
    <property type="molecule type" value="Genomic_DNA"/>
</dbReference>
<evidence type="ECO:0008006" key="5">
    <source>
        <dbReference type="Google" id="ProtNLM"/>
    </source>
</evidence>
<feature type="compositionally biased region" description="Polar residues" evidence="1">
    <location>
        <begin position="148"/>
        <end position="160"/>
    </location>
</feature>
<evidence type="ECO:0000256" key="2">
    <source>
        <dbReference type="SAM" id="SignalP"/>
    </source>
</evidence>
<feature type="signal peptide" evidence="2">
    <location>
        <begin position="1"/>
        <end position="19"/>
    </location>
</feature>
<proteinExistence type="predicted"/>
<evidence type="ECO:0000313" key="4">
    <source>
        <dbReference type="Proteomes" id="UP000613160"/>
    </source>
</evidence>
<keyword evidence="4" id="KW-1185">Reference proteome</keyword>
<dbReference type="InterPro" id="IPR011990">
    <property type="entry name" value="TPR-like_helical_dom_sf"/>
</dbReference>
<feature type="compositionally biased region" description="Gly residues" evidence="1">
    <location>
        <begin position="193"/>
        <end position="213"/>
    </location>
</feature>
<feature type="chain" id="PRO_5037862052" description="Tetratricopeptide repeat protein" evidence="2">
    <location>
        <begin position="20"/>
        <end position="282"/>
    </location>
</feature>
<dbReference type="Proteomes" id="UP000613160">
    <property type="component" value="Unassembled WGS sequence"/>
</dbReference>
<feature type="region of interest" description="Disordered" evidence="1">
    <location>
        <begin position="136"/>
        <end position="214"/>
    </location>
</feature>